<evidence type="ECO:0000256" key="1">
    <source>
        <dbReference type="ARBA" id="ARBA00010169"/>
    </source>
</evidence>
<accession>A0A399ENR8</accession>
<dbReference type="EMBL" id="QWKZ01000034">
    <property type="protein sequence ID" value="RIH86267.1"/>
    <property type="molecule type" value="Genomic_DNA"/>
</dbReference>
<proteinExistence type="inferred from homology"/>
<dbReference type="GO" id="GO:0010038">
    <property type="term" value="P:response to metal ion"/>
    <property type="evidence" value="ECO:0007669"/>
    <property type="project" value="InterPro"/>
</dbReference>
<organism evidence="2 3">
    <name type="scientific">Meiothermus luteus</name>
    <dbReference type="NCBI Taxonomy" id="2026184"/>
    <lineage>
        <taxon>Bacteria</taxon>
        <taxon>Thermotogati</taxon>
        <taxon>Deinococcota</taxon>
        <taxon>Deinococci</taxon>
        <taxon>Thermales</taxon>
        <taxon>Thermaceae</taxon>
        <taxon>Meiothermus</taxon>
    </lineage>
</organism>
<protein>
    <submittedName>
        <fullName evidence="2">Divalent-cation tolerance protein CutA</fullName>
    </submittedName>
</protein>
<sequence>MCLVVLCTVPGPETGLSIARTLVHEGLAACVNLLPGLTSVYRWEGQVEENPEHLLLIKTQEAAYPALEQRIQELHPYQVPEVVALRIEKGLPAYLEWLKASTQLR</sequence>
<dbReference type="Pfam" id="PF03091">
    <property type="entry name" value="CutA1"/>
    <property type="match status" value="1"/>
</dbReference>
<dbReference type="RefSeq" id="WP_119359971.1">
    <property type="nucleotide sequence ID" value="NZ_QWKZ01000034.1"/>
</dbReference>
<evidence type="ECO:0000313" key="2">
    <source>
        <dbReference type="EMBL" id="RIH86267.1"/>
    </source>
</evidence>
<dbReference type="AlphaFoldDB" id="A0A399ENR8"/>
<gene>
    <name evidence="2" type="primary">cutA</name>
    <name evidence="2" type="ORF">Mlute_01323</name>
</gene>
<dbReference type="InterPro" id="IPR004323">
    <property type="entry name" value="Ion_tolerance_CutA"/>
</dbReference>
<evidence type="ECO:0000313" key="3">
    <source>
        <dbReference type="Proteomes" id="UP000265800"/>
    </source>
</evidence>
<dbReference type="InterPro" id="IPR015867">
    <property type="entry name" value="N-reg_PII/ATP_PRibTrfase_C"/>
</dbReference>
<name>A0A399ENR8_9DEIN</name>
<comment type="caution">
    <text evidence="2">The sequence shown here is derived from an EMBL/GenBank/DDBJ whole genome shotgun (WGS) entry which is preliminary data.</text>
</comment>
<dbReference type="GO" id="GO:0005507">
    <property type="term" value="F:copper ion binding"/>
    <property type="evidence" value="ECO:0007669"/>
    <property type="project" value="TreeGrafter"/>
</dbReference>
<comment type="similarity">
    <text evidence="1">Belongs to the CutA family.</text>
</comment>
<dbReference type="Proteomes" id="UP000265800">
    <property type="component" value="Unassembled WGS sequence"/>
</dbReference>
<dbReference type="Gene3D" id="3.30.70.120">
    <property type="match status" value="1"/>
</dbReference>
<dbReference type="SUPFAM" id="SSF54913">
    <property type="entry name" value="GlnB-like"/>
    <property type="match status" value="1"/>
</dbReference>
<dbReference type="OrthoDB" id="37622at2"/>
<dbReference type="PANTHER" id="PTHR23419">
    <property type="entry name" value="DIVALENT CATION TOLERANCE CUTA-RELATED"/>
    <property type="match status" value="1"/>
</dbReference>
<keyword evidence="3" id="KW-1185">Reference proteome</keyword>
<dbReference type="InterPro" id="IPR011322">
    <property type="entry name" value="N-reg_PII-like_a/b"/>
</dbReference>
<dbReference type="PANTHER" id="PTHR23419:SF8">
    <property type="entry name" value="FI09726P"/>
    <property type="match status" value="1"/>
</dbReference>
<reference evidence="2 3" key="1">
    <citation type="submission" date="2018-08" db="EMBL/GenBank/DDBJ databases">
        <title>Meiothermus luteus KCTC 52599 genome sequencing project.</title>
        <authorList>
            <person name="Da Costa M.S."/>
            <person name="Albuquerque L."/>
            <person name="Raposo P."/>
            <person name="Froufe H.J.C."/>
            <person name="Barroso C.S."/>
            <person name="Egas C."/>
        </authorList>
    </citation>
    <scope>NUCLEOTIDE SEQUENCE [LARGE SCALE GENOMIC DNA]</scope>
    <source>
        <strain evidence="2 3">KCTC 52599</strain>
    </source>
</reference>